<dbReference type="Pfam" id="PF13442">
    <property type="entry name" value="Cytochrome_CBB3"/>
    <property type="match status" value="1"/>
</dbReference>
<evidence type="ECO:0000313" key="8">
    <source>
        <dbReference type="Proteomes" id="UP000244446"/>
    </source>
</evidence>
<dbReference type="InterPro" id="IPR009056">
    <property type="entry name" value="Cyt_c-like_dom"/>
</dbReference>
<dbReference type="OrthoDB" id="9811281at2"/>
<name>A0A2T7G3E2_9RHOB</name>
<dbReference type="Proteomes" id="UP000244446">
    <property type="component" value="Unassembled WGS sequence"/>
</dbReference>
<evidence type="ECO:0000256" key="5">
    <source>
        <dbReference type="SAM" id="MobiDB-lite"/>
    </source>
</evidence>
<dbReference type="GO" id="GO:0020037">
    <property type="term" value="F:heme binding"/>
    <property type="evidence" value="ECO:0007669"/>
    <property type="project" value="InterPro"/>
</dbReference>
<dbReference type="EMBL" id="QCYH01000014">
    <property type="protein sequence ID" value="PVA08939.1"/>
    <property type="molecule type" value="Genomic_DNA"/>
</dbReference>
<evidence type="ECO:0000256" key="1">
    <source>
        <dbReference type="ARBA" id="ARBA00022617"/>
    </source>
</evidence>
<dbReference type="SUPFAM" id="SSF46626">
    <property type="entry name" value="Cytochrome c"/>
    <property type="match status" value="1"/>
</dbReference>
<reference evidence="7 8" key="1">
    <citation type="submission" date="2018-04" db="EMBL/GenBank/DDBJ databases">
        <title>Pelagivirga bohaiensis gen. nov., sp. nov., a bacterium isolated from the Bohai Sea.</title>
        <authorList>
            <person name="Ji X."/>
        </authorList>
    </citation>
    <scope>NUCLEOTIDE SEQUENCE [LARGE SCALE GENOMIC DNA]</scope>
    <source>
        <strain evidence="7 8">BH-SD19</strain>
    </source>
</reference>
<organism evidence="7 8">
    <name type="scientific">Pelagivirga sediminicola</name>
    <dbReference type="NCBI Taxonomy" id="2170575"/>
    <lineage>
        <taxon>Bacteria</taxon>
        <taxon>Pseudomonadati</taxon>
        <taxon>Pseudomonadota</taxon>
        <taxon>Alphaproteobacteria</taxon>
        <taxon>Rhodobacterales</taxon>
        <taxon>Paracoccaceae</taxon>
        <taxon>Pelagivirga</taxon>
    </lineage>
</organism>
<dbReference type="PANTHER" id="PTHR40394:SF2">
    <property type="entry name" value="QUINOL:CYTOCHROME C OXIDOREDUCTASE MEMBRANE PROTEIN"/>
    <property type="match status" value="1"/>
</dbReference>
<dbReference type="GO" id="GO:0046872">
    <property type="term" value="F:metal ion binding"/>
    <property type="evidence" value="ECO:0007669"/>
    <property type="project" value="UniProtKB-KW"/>
</dbReference>
<feature type="region of interest" description="Disordered" evidence="5">
    <location>
        <begin position="159"/>
        <end position="178"/>
    </location>
</feature>
<dbReference type="AlphaFoldDB" id="A0A2T7G3E2"/>
<dbReference type="PANTHER" id="PTHR40394">
    <property type="entry name" value="LIPOPROTEIN-RELATED"/>
    <property type="match status" value="1"/>
</dbReference>
<evidence type="ECO:0000259" key="6">
    <source>
        <dbReference type="PROSITE" id="PS51007"/>
    </source>
</evidence>
<accession>A0A2T7G3E2</accession>
<dbReference type="GO" id="GO:0009055">
    <property type="term" value="F:electron transfer activity"/>
    <property type="evidence" value="ECO:0007669"/>
    <property type="project" value="InterPro"/>
</dbReference>
<dbReference type="InterPro" id="IPR036909">
    <property type="entry name" value="Cyt_c-like_dom_sf"/>
</dbReference>
<keyword evidence="1 4" id="KW-0349">Heme</keyword>
<dbReference type="Gene3D" id="1.10.760.10">
    <property type="entry name" value="Cytochrome c-like domain"/>
    <property type="match status" value="1"/>
</dbReference>
<evidence type="ECO:0000256" key="2">
    <source>
        <dbReference type="ARBA" id="ARBA00022723"/>
    </source>
</evidence>
<evidence type="ECO:0000256" key="4">
    <source>
        <dbReference type="PROSITE-ProRule" id="PRU00433"/>
    </source>
</evidence>
<keyword evidence="3 4" id="KW-0408">Iron</keyword>
<evidence type="ECO:0000256" key="3">
    <source>
        <dbReference type="ARBA" id="ARBA00023004"/>
    </source>
</evidence>
<proteinExistence type="predicted"/>
<dbReference type="PROSITE" id="PS51257">
    <property type="entry name" value="PROKAR_LIPOPROTEIN"/>
    <property type="match status" value="1"/>
</dbReference>
<dbReference type="PROSITE" id="PS51007">
    <property type="entry name" value="CYTC"/>
    <property type="match status" value="1"/>
</dbReference>
<feature type="domain" description="Cytochrome c" evidence="6">
    <location>
        <begin position="69"/>
        <end position="154"/>
    </location>
</feature>
<keyword evidence="2 4" id="KW-0479">Metal-binding</keyword>
<gene>
    <name evidence="7" type="ORF">DC366_16480</name>
</gene>
<evidence type="ECO:0000313" key="7">
    <source>
        <dbReference type="EMBL" id="PVA08939.1"/>
    </source>
</evidence>
<protein>
    <submittedName>
        <fullName evidence="7">Cytochrome C</fullName>
    </submittedName>
</protein>
<sequence>MRRAVILIALAALSACKEDMVEQPKFTYLEPSEIWADGGSARPLVPGTVARGALAAKAALAEPPEITAELLARGRGRYDIFCAPCHGLTGAGDGRVVQRGFPAPPSYLTARLRAAPARHFVEVMTNGYGVMYPYADRVPPRDRWAITAYIRALQAAAPEVPPEAPARAAVPTGGQDDR</sequence>
<comment type="caution">
    <text evidence="7">The sequence shown here is derived from an EMBL/GenBank/DDBJ whole genome shotgun (WGS) entry which is preliminary data.</text>
</comment>
<keyword evidence="8" id="KW-1185">Reference proteome</keyword>